<evidence type="ECO:0000313" key="2">
    <source>
        <dbReference type="EMBL" id="KGF04538.1"/>
    </source>
</evidence>
<dbReference type="Proteomes" id="UP000029579">
    <property type="component" value="Unassembled WGS sequence"/>
</dbReference>
<feature type="transmembrane region" description="Helical" evidence="1">
    <location>
        <begin position="206"/>
        <end position="226"/>
    </location>
</feature>
<feature type="transmembrane region" description="Helical" evidence="1">
    <location>
        <begin position="32"/>
        <end position="50"/>
    </location>
</feature>
<feature type="transmembrane region" description="Helical" evidence="1">
    <location>
        <begin position="138"/>
        <end position="168"/>
    </location>
</feature>
<organism evidence="2 3">
    <name type="scientific">Anaerococcus lactolyticus S7-1-13</name>
    <dbReference type="NCBI Taxonomy" id="1284686"/>
    <lineage>
        <taxon>Bacteria</taxon>
        <taxon>Bacillati</taxon>
        <taxon>Bacillota</taxon>
        <taxon>Tissierellia</taxon>
        <taxon>Tissierellales</taxon>
        <taxon>Peptoniphilaceae</taxon>
        <taxon>Anaerococcus</taxon>
    </lineage>
</organism>
<keyword evidence="1" id="KW-0812">Transmembrane</keyword>
<name>A0A095X3W8_9FIRM</name>
<dbReference type="EMBL" id="JRMW01000029">
    <property type="protein sequence ID" value="KGF04538.1"/>
    <property type="molecule type" value="Genomic_DNA"/>
</dbReference>
<proteinExistence type="predicted"/>
<gene>
    <name evidence="2" type="ORF">HMPREF1630_03845</name>
</gene>
<dbReference type="AlphaFoldDB" id="A0A095X3W8"/>
<dbReference type="Pfam" id="PF04474">
    <property type="entry name" value="DUF554"/>
    <property type="match status" value="1"/>
</dbReference>
<sequence>MLGASVNALAVFISGLFGLKLANYIKPSYKDAIMKFLALTIVAIGIESSLKGDMLIILISIILGVIIGEFFDLEGKLTRFANMLKDKFIKNEENDFATGFVSGTLIFCVGSLGILGAIEAGVNGDNSILFTKAIIDSLSSIFLSTTLGIGVACSAGMIFVYEGLIALLSGFLAPILSTEILANISGVGGITIIAVGLSMLDLVKFKLVNSLPAIAIPIIIGLIMNLI</sequence>
<feature type="transmembrane region" description="Helical" evidence="1">
    <location>
        <begin position="96"/>
        <end position="118"/>
    </location>
</feature>
<evidence type="ECO:0000313" key="3">
    <source>
        <dbReference type="Proteomes" id="UP000029579"/>
    </source>
</evidence>
<dbReference type="OrthoDB" id="9797976at2"/>
<feature type="transmembrane region" description="Helical" evidence="1">
    <location>
        <begin position="6"/>
        <end position="25"/>
    </location>
</feature>
<dbReference type="RefSeq" id="WP_037327155.1">
    <property type="nucleotide sequence ID" value="NZ_JRMW01000029.1"/>
</dbReference>
<feature type="transmembrane region" description="Helical" evidence="1">
    <location>
        <begin position="180"/>
        <end position="200"/>
    </location>
</feature>
<keyword evidence="1" id="KW-1133">Transmembrane helix</keyword>
<evidence type="ECO:0000256" key="1">
    <source>
        <dbReference type="SAM" id="Phobius"/>
    </source>
</evidence>
<keyword evidence="1" id="KW-0472">Membrane</keyword>
<protein>
    <submittedName>
        <fullName evidence="2">Membrane protein</fullName>
    </submittedName>
</protein>
<dbReference type="InterPro" id="IPR007563">
    <property type="entry name" value="DUF554"/>
</dbReference>
<dbReference type="PANTHER" id="PTHR36111:SF2">
    <property type="entry name" value="INNER MEMBRANE PROTEIN"/>
    <property type="match status" value="1"/>
</dbReference>
<reference evidence="2 3" key="1">
    <citation type="submission" date="2014-07" db="EMBL/GenBank/DDBJ databases">
        <authorList>
            <person name="McCorrison J."/>
            <person name="Sanka R."/>
            <person name="Torralba M."/>
            <person name="Gillis M."/>
            <person name="Haft D.H."/>
            <person name="Methe B."/>
            <person name="Sutton G."/>
            <person name="Nelson K.E."/>
        </authorList>
    </citation>
    <scope>NUCLEOTIDE SEQUENCE [LARGE SCALE GENOMIC DNA]</scope>
    <source>
        <strain evidence="2 3">S7-1-13</strain>
    </source>
</reference>
<comment type="caution">
    <text evidence="2">The sequence shown here is derived from an EMBL/GenBank/DDBJ whole genome shotgun (WGS) entry which is preliminary data.</text>
</comment>
<dbReference type="eggNOG" id="COG1811">
    <property type="taxonomic scope" value="Bacteria"/>
</dbReference>
<accession>A0A095X3W8</accession>
<dbReference type="PANTHER" id="PTHR36111">
    <property type="entry name" value="INNER MEMBRANE PROTEIN-RELATED"/>
    <property type="match status" value="1"/>
</dbReference>